<feature type="domain" description="CD-NTase-associated protein 12/Pycsar effector protein TIR" evidence="1">
    <location>
        <begin position="142"/>
        <end position="265"/>
    </location>
</feature>
<proteinExistence type="predicted"/>
<dbReference type="AlphaFoldDB" id="A0A1T4UWK5"/>
<sequence length="286" mass="32468">MSIEFLDSDFDKVSYLASLIKTSVTGGNIKDPTDNADFKTLRLELLKDNFLVQYLPSWLKISRDLSGVWDYIQPKFPSYRERRGFIDKEFSDVLSYLEFSTKDASIDLLNKKMQSTFSPTKDNVQELKPPMNTQETQKISNKVFIVHGRDNEVKQEVARFIDSVGLEAIILHEQANRGMTIIDKIDHYSNDVGFALVLYTPCDLGKSVSEHENGILAKKRARQNVVFEHGYLMAKLGKDKVAALVKDDDIEKPNDIAGVVYISLDKAGAWKLDIMKELECAGYKVK</sequence>
<gene>
    <name evidence="2" type="ORF">CZ814_03824</name>
</gene>
<evidence type="ECO:0000313" key="2">
    <source>
        <dbReference type="EMBL" id="SKA57060.1"/>
    </source>
</evidence>
<dbReference type="OrthoDB" id="5497289at2"/>
<protein>
    <submittedName>
        <fullName evidence="2">Putative nucleotide-binding protein containing TIR-like domain protein</fullName>
    </submittedName>
</protein>
<evidence type="ECO:0000259" key="1">
    <source>
        <dbReference type="Pfam" id="PF10137"/>
    </source>
</evidence>
<accession>A0A1T4UWK5</accession>
<dbReference type="EMBL" id="FUWP01000038">
    <property type="protein sequence ID" value="SKA57060.1"/>
    <property type="molecule type" value="Genomic_DNA"/>
</dbReference>
<organism evidence="2 3">
    <name type="scientific">Photobacterium toruni</name>
    <dbReference type="NCBI Taxonomy" id="1935446"/>
    <lineage>
        <taxon>Bacteria</taxon>
        <taxon>Pseudomonadati</taxon>
        <taxon>Pseudomonadota</taxon>
        <taxon>Gammaproteobacteria</taxon>
        <taxon>Vibrionales</taxon>
        <taxon>Vibrionaceae</taxon>
        <taxon>Photobacterium</taxon>
    </lineage>
</organism>
<reference evidence="2 3" key="1">
    <citation type="submission" date="2017-02" db="EMBL/GenBank/DDBJ databases">
        <authorList>
            <person name="Peterson S.W."/>
        </authorList>
    </citation>
    <scope>NUCLEOTIDE SEQUENCE [LARGE SCALE GENOMIC DNA]</scope>
    <source>
        <strain evidence="2 3">CECT 9189</strain>
    </source>
</reference>
<name>A0A1T4UWK5_9GAMM</name>
<evidence type="ECO:0000313" key="3">
    <source>
        <dbReference type="Proteomes" id="UP000191116"/>
    </source>
</evidence>
<dbReference type="Proteomes" id="UP000191116">
    <property type="component" value="Unassembled WGS sequence"/>
</dbReference>
<dbReference type="InterPro" id="IPR019302">
    <property type="entry name" value="CAP12/PCTIR_TIR_dom"/>
</dbReference>
<dbReference type="Pfam" id="PF10137">
    <property type="entry name" value="CAP12-PCTIR_TIR"/>
    <property type="match status" value="1"/>
</dbReference>
<dbReference type="GO" id="GO:0050135">
    <property type="term" value="F:NADP+ nucleosidase activity"/>
    <property type="evidence" value="ECO:0007669"/>
    <property type="project" value="InterPro"/>
</dbReference>
<dbReference type="RefSeq" id="WP_080176481.1">
    <property type="nucleotide sequence ID" value="NZ_AP024856.1"/>
</dbReference>